<gene>
    <name evidence="1" type="primary">holB</name>
    <name evidence="1" type="ordered locus">Hfelis_04120</name>
</gene>
<dbReference type="SUPFAM" id="SSF52540">
    <property type="entry name" value="P-loop containing nucleoside triphosphate hydrolases"/>
    <property type="match status" value="1"/>
</dbReference>
<dbReference type="AlphaFoldDB" id="E7A9B8"/>
<dbReference type="Proteomes" id="UP000007934">
    <property type="component" value="Chromosome"/>
</dbReference>
<dbReference type="Gene3D" id="3.40.50.300">
    <property type="entry name" value="P-loop containing nucleotide triphosphate hydrolases"/>
    <property type="match status" value="1"/>
</dbReference>
<dbReference type="InterPro" id="IPR027417">
    <property type="entry name" value="P-loop_NTPase"/>
</dbReference>
<dbReference type="GeneID" id="36134555"/>
<dbReference type="EMBL" id="FQ670179">
    <property type="protein sequence ID" value="CBY82496.1"/>
    <property type="molecule type" value="Genomic_DNA"/>
</dbReference>
<proteinExistence type="predicted"/>
<dbReference type="OrthoDB" id="9811073at2"/>
<sequence>MNTLILSHTPHEEAHAYKEELEKQAQEPILIESFIQEELKVEYAHEIRRRAMLCDAEQKFIIIAAHHFNAFAQNALLKILEEPPPQTHFILIAKNKHALLNTLLSRLICADRRTKTPIDPFGLDLRTCGVQDVCNYLQELDKTHLTPEEIKMRLYSLLRALQEIALPLPLDLLQSLDSAIHANTLYYRPSYNFLPLLLRVLQLRGVACF</sequence>
<dbReference type="eggNOG" id="COG0470">
    <property type="taxonomic scope" value="Bacteria"/>
</dbReference>
<dbReference type="RefSeq" id="WP_013468866.1">
    <property type="nucleotide sequence ID" value="NC_014810.2"/>
</dbReference>
<organism evidence="1 2">
    <name type="scientific">Helicobacter felis (strain ATCC 49179 / CCUG 28539 / NCTC 12436 / CS1)</name>
    <dbReference type="NCBI Taxonomy" id="936155"/>
    <lineage>
        <taxon>Bacteria</taxon>
        <taxon>Pseudomonadati</taxon>
        <taxon>Campylobacterota</taxon>
        <taxon>Epsilonproteobacteria</taxon>
        <taxon>Campylobacterales</taxon>
        <taxon>Helicobacteraceae</taxon>
        <taxon>Helicobacter</taxon>
    </lineage>
</organism>
<evidence type="ECO:0000313" key="1">
    <source>
        <dbReference type="EMBL" id="CBY82496.1"/>
    </source>
</evidence>
<name>E7A9B8_HELFC</name>
<accession>E7A9B8</accession>
<reference evidence="1 2" key="1">
    <citation type="journal article" date="2011" name="Genome Biol. Evol.">
        <title>Comparative whole genome sequence analysis of the carcinogenic bacterial model pathogen Helicobacter felis.</title>
        <authorList>
            <person name="Arnold I.C."/>
            <person name="Zigova Z."/>
            <person name="Holden M."/>
            <person name="Lawley T.D."/>
            <person name="Rad R."/>
            <person name="Dougan G."/>
            <person name="Falkow S."/>
            <person name="Bentley S.D."/>
            <person name="Muller A."/>
        </authorList>
    </citation>
    <scope>NUCLEOTIDE SEQUENCE [LARGE SCALE GENOMIC DNA]</scope>
    <source>
        <strain evidence="2">ATCC 49179 / CCUG 28539 / NCTC 12436 / CS1</strain>
    </source>
</reference>
<dbReference type="KEGG" id="hfe:HFELIS_04120"/>
<dbReference type="Pfam" id="PF13177">
    <property type="entry name" value="DNA_pol3_delta2"/>
    <property type="match status" value="1"/>
</dbReference>
<keyword evidence="2" id="KW-1185">Reference proteome</keyword>
<dbReference type="HOGENOM" id="CLU_114054_0_0_7"/>
<protein>
    <submittedName>
        <fullName evidence="1">DNA polymerase III delta prime subunit</fullName>
    </submittedName>
</protein>
<dbReference type="STRING" id="936155.HFELIS_04120"/>
<dbReference type="NCBIfam" id="NF006296">
    <property type="entry name" value="PRK08485.1"/>
    <property type="match status" value="1"/>
</dbReference>
<evidence type="ECO:0000313" key="2">
    <source>
        <dbReference type="Proteomes" id="UP000007934"/>
    </source>
</evidence>